<name>A0ABV4HKD4_9GAMM</name>
<reference evidence="2 3" key="1">
    <citation type="submission" date="2024-07" db="EMBL/GenBank/DDBJ databases">
        <title>Luteimonas salilacus sp. nov., isolated from the shore soil of Salt Lake in Tibet of China.</title>
        <authorList>
            <person name="Zhang X."/>
            <person name="Li A."/>
        </authorList>
    </citation>
    <scope>NUCLEOTIDE SEQUENCE [LARGE SCALE GENOMIC DNA]</scope>
    <source>
        <strain evidence="2 3">B3-2-R+30</strain>
    </source>
</reference>
<accession>A0ABV4HKD4</accession>
<dbReference type="Proteomes" id="UP001566331">
    <property type="component" value="Unassembled WGS sequence"/>
</dbReference>
<comment type="caution">
    <text evidence="2">The sequence shown here is derived from an EMBL/GenBank/DDBJ whole genome shotgun (WGS) entry which is preliminary data.</text>
</comment>
<evidence type="ECO:0000313" key="2">
    <source>
        <dbReference type="EMBL" id="MEZ0473197.1"/>
    </source>
</evidence>
<dbReference type="RefSeq" id="WP_370563310.1">
    <property type="nucleotide sequence ID" value="NZ_JBFWIB010000003.1"/>
</dbReference>
<keyword evidence="3" id="KW-1185">Reference proteome</keyword>
<feature type="region of interest" description="Disordered" evidence="1">
    <location>
        <begin position="29"/>
        <end position="63"/>
    </location>
</feature>
<evidence type="ECO:0000256" key="1">
    <source>
        <dbReference type="SAM" id="MobiDB-lite"/>
    </source>
</evidence>
<gene>
    <name evidence="2" type="ORF">AB6713_00980</name>
</gene>
<proteinExistence type="predicted"/>
<evidence type="ECO:0000313" key="3">
    <source>
        <dbReference type="Proteomes" id="UP001566331"/>
    </source>
</evidence>
<protein>
    <submittedName>
        <fullName evidence="2">Uncharacterized protein</fullName>
    </submittedName>
</protein>
<dbReference type="EMBL" id="JBFWIC010000001">
    <property type="protein sequence ID" value="MEZ0473197.1"/>
    <property type="molecule type" value="Genomic_DNA"/>
</dbReference>
<organism evidence="2 3">
    <name type="scientific">Luteimonas salinilitoris</name>
    <dbReference type="NCBI Taxonomy" id="3237697"/>
    <lineage>
        <taxon>Bacteria</taxon>
        <taxon>Pseudomonadati</taxon>
        <taxon>Pseudomonadota</taxon>
        <taxon>Gammaproteobacteria</taxon>
        <taxon>Lysobacterales</taxon>
        <taxon>Lysobacteraceae</taxon>
        <taxon>Luteimonas</taxon>
    </lineage>
</organism>
<sequence>MIPRRQAVALTALQIPALAARVRLYPHAGSEHAAHTAQADESDIKKKAPTDLPGAMGGGLMGG</sequence>